<accession>U1LFX5</accession>
<keyword evidence="5" id="KW-1185">Reference proteome</keyword>
<dbReference type="Pfam" id="PF07963">
    <property type="entry name" value="N_methyl"/>
    <property type="match status" value="1"/>
</dbReference>
<evidence type="ECO:0000256" key="3">
    <source>
        <dbReference type="SAM" id="Phobius"/>
    </source>
</evidence>
<gene>
    <name evidence="4" type="ORF">M467_02970</name>
</gene>
<evidence type="ECO:0000256" key="1">
    <source>
        <dbReference type="ARBA" id="ARBA00004241"/>
    </source>
</evidence>
<organism evidence="4 5">
    <name type="scientific">Exiguobacterium chiriqhucha RW-2</name>
    <dbReference type="NCBI Taxonomy" id="1345023"/>
    <lineage>
        <taxon>Bacteria</taxon>
        <taxon>Bacillati</taxon>
        <taxon>Bacillota</taxon>
        <taxon>Bacilli</taxon>
        <taxon>Bacillales</taxon>
        <taxon>Bacillales Family XII. Incertae Sedis</taxon>
        <taxon>Exiguobacterium</taxon>
    </lineage>
</organism>
<keyword evidence="2" id="KW-0178">Competence</keyword>
<dbReference type="AlphaFoldDB" id="U1LFX5"/>
<dbReference type="eggNOG" id="COG2165">
    <property type="taxonomic scope" value="Bacteria"/>
</dbReference>
<protein>
    <recommendedName>
        <fullName evidence="6">Prepilin-type N-terminal cleavage/methylation domain-containing protein</fullName>
    </recommendedName>
</protein>
<feature type="transmembrane region" description="Helical" evidence="3">
    <location>
        <begin position="21"/>
        <end position="47"/>
    </location>
</feature>
<dbReference type="Proteomes" id="UP000016464">
    <property type="component" value="Unassembled WGS sequence"/>
</dbReference>
<evidence type="ECO:0008006" key="6">
    <source>
        <dbReference type="Google" id="ProtNLM"/>
    </source>
</evidence>
<proteinExistence type="predicted"/>
<dbReference type="NCBIfam" id="TIGR02532">
    <property type="entry name" value="IV_pilin_GFxxxE"/>
    <property type="match status" value="1"/>
</dbReference>
<keyword evidence="3" id="KW-0472">Membrane</keyword>
<comment type="caution">
    <text evidence="4">The sequence shown here is derived from an EMBL/GenBank/DDBJ whole genome shotgun (WGS) entry which is preliminary data.</text>
</comment>
<dbReference type="STRING" id="1385984.GCA_000702565_02079"/>
<keyword evidence="3" id="KW-1133">Transmembrane helix</keyword>
<dbReference type="PATRIC" id="fig|1345023.5.peg.1701"/>
<evidence type="ECO:0000313" key="5">
    <source>
        <dbReference type="Proteomes" id="UP000016464"/>
    </source>
</evidence>
<reference evidence="4 5" key="1">
    <citation type="journal article" date="2013" name="Genome Announc.">
        <title>Draft Genome Sequence of Exiguobacterium pavilionensis Strain RW-2, with Wide Thermal, Salinity, and pH Tolerance, Isolated from Modern Freshwater Microbialites.</title>
        <authorList>
            <person name="White R.A.III."/>
            <person name="Grassa C.J."/>
            <person name="Suttle C.A."/>
        </authorList>
    </citation>
    <scope>NUCLEOTIDE SEQUENCE [LARGE SCALE GENOMIC DNA]</scope>
    <source>
        <strain evidence="4 5">RW-2</strain>
    </source>
</reference>
<dbReference type="RefSeq" id="WP_021066861.1">
    <property type="nucleotide sequence ID" value="NZ_ATCL01000020.1"/>
</dbReference>
<dbReference type="GO" id="GO:0009986">
    <property type="term" value="C:cell surface"/>
    <property type="evidence" value="ECO:0007669"/>
    <property type="project" value="UniProtKB-SubCell"/>
</dbReference>
<dbReference type="OrthoDB" id="2353296at2"/>
<evidence type="ECO:0000313" key="4">
    <source>
        <dbReference type="EMBL" id="ERG66233.1"/>
    </source>
</evidence>
<dbReference type="InterPro" id="IPR012902">
    <property type="entry name" value="N_methyl_site"/>
</dbReference>
<comment type="subcellular location">
    <subcellularLocation>
        <location evidence="1">Cell surface</location>
    </subcellularLocation>
</comment>
<sequence length="187" mass="21041">MRRFKINSLRRTFQSFRDREDGVTLVELLLALVISAIFAGIVITVFLSGSLGFRLTNDTSSLRSEADYLITSVLQDINRTEFDALTVNGDTYSFHRLHTPRISTEGILYRQGDYMEDAVLELAPSSFVTNNPDVIVQSVDIDLRDEVTDPRRGREAYITSGLIEIQVTLASREDTTLVKTFTSTIPL</sequence>
<name>U1LFX5_9BACL</name>
<dbReference type="GO" id="GO:0030420">
    <property type="term" value="P:establishment of competence for transformation"/>
    <property type="evidence" value="ECO:0007669"/>
    <property type="project" value="UniProtKB-KW"/>
</dbReference>
<dbReference type="EMBL" id="ATCL01000020">
    <property type="protein sequence ID" value="ERG66233.1"/>
    <property type="molecule type" value="Genomic_DNA"/>
</dbReference>
<evidence type="ECO:0000256" key="2">
    <source>
        <dbReference type="ARBA" id="ARBA00023287"/>
    </source>
</evidence>
<keyword evidence="3" id="KW-0812">Transmembrane</keyword>